<dbReference type="CDD" id="cd18580">
    <property type="entry name" value="ABC_6TM_ABCC_D2"/>
    <property type="match status" value="1"/>
</dbReference>
<dbReference type="InterPro" id="IPR050173">
    <property type="entry name" value="ABC_transporter_C-like"/>
</dbReference>
<organism evidence="16 17">
    <name type="scientific">Cordyceps javanica</name>
    <dbReference type="NCBI Taxonomy" id="43265"/>
    <lineage>
        <taxon>Eukaryota</taxon>
        <taxon>Fungi</taxon>
        <taxon>Dikarya</taxon>
        <taxon>Ascomycota</taxon>
        <taxon>Pezizomycotina</taxon>
        <taxon>Sordariomycetes</taxon>
        <taxon>Hypocreomycetidae</taxon>
        <taxon>Hypocreales</taxon>
        <taxon>Cordycipitaceae</taxon>
        <taxon>Cordyceps</taxon>
    </lineage>
</organism>
<dbReference type="GO" id="GO:0005524">
    <property type="term" value="F:ATP binding"/>
    <property type="evidence" value="ECO:0007669"/>
    <property type="project" value="UniProtKB-KW"/>
</dbReference>
<dbReference type="Pfam" id="PF00005">
    <property type="entry name" value="ABC_tran"/>
    <property type="match status" value="2"/>
</dbReference>
<dbReference type="InterPro" id="IPR003439">
    <property type="entry name" value="ABC_transporter-like_ATP-bd"/>
</dbReference>
<dbReference type="InterPro" id="IPR011527">
    <property type="entry name" value="ABC1_TM_dom"/>
</dbReference>
<comment type="subcellular location">
    <subcellularLocation>
        <location evidence="1">Cell membrane</location>
        <topology evidence="1">Multi-pass membrane protein</topology>
    </subcellularLocation>
</comment>
<dbReference type="OrthoDB" id="6500128at2759"/>
<keyword evidence="11" id="KW-0325">Glycoprotein</keyword>
<keyword evidence="6" id="KW-0677">Repeat</keyword>
<dbReference type="PROSITE" id="PS50893">
    <property type="entry name" value="ABC_TRANSPORTER_2"/>
    <property type="match status" value="2"/>
</dbReference>
<dbReference type="PANTHER" id="PTHR24223">
    <property type="entry name" value="ATP-BINDING CASSETTE SUB-FAMILY C"/>
    <property type="match status" value="1"/>
</dbReference>
<feature type="transmembrane region" description="Helical" evidence="13">
    <location>
        <begin position="223"/>
        <end position="250"/>
    </location>
</feature>
<dbReference type="PROSITE" id="PS00211">
    <property type="entry name" value="ABC_TRANSPORTER_1"/>
    <property type="match status" value="1"/>
</dbReference>
<comment type="similarity">
    <text evidence="2">Belongs to the ABC transporter superfamily. ABCC family. Conjugate transporter (TC 3.A.1.208) subfamily.</text>
</comment>
<evidence type="ECO:0000256" key="10">
    <source>
        <dbReference type="ARBA" id="ARBA00023136"/>
    </source>
</evidence>
<feature type="domain" description="ABC transmembrane type-1" evidence="15">
    <location>
        <begin position="703"/>
        <end position="984"/>
    </location>
</feature>
<dbReference type="InterPro" id="IPR036640">
    <property type="entry name" value="ABC1_TM_sf"/>
</dbReference>
<proteinExistence type="inferred from homology"/>
<keyword evidence="9 13" id="KW-1133">Transmembrane helix</keyword>
<comment type="caution">
    <text evidence="16">The sequence shown here is derived from an EMBL/GenBank/DDBJ whole genome shotgun (WGS) entry which is preliminary data.</text>
</comment>
<dbReference type="InterPro" id="IPR044746">
    <property type="entry name" value="ABCC_6TM_D1"/>
</dbReference>
<evidence type="ECO:0000256" key="8">
    <source>
        <dbReference type="ARBA" id="ARBA00022840"/>
    </source>
</evidence>
<evidence type="ECO:0000256" key="13">
    <source>
        <dbReference type="SAM" id="Phobius"/>
    </source>
</evidence>
<gene>
    <name evidence="16" type="ORF">IF1G_01490</name>
</gene>
<evidence type="ECO:0000313" key="16">
    <source>
        <dbReference type="EMBL" id="TQV99275.1"/>
    </source>
</evidence>
<feature type="region of interest" description="Disordered" evidence="12">
    <location>
        <begin position="637"/>
        <end position="670"/>
    </location>
</feature>
<keyword evidence="4" id="KW-1003">Cell membrane</keyword>
<dbReference type="Gene3D" id="1.20.1560.10">
    <property type="entry name" value="ABC transporter type 1, transmembrane domain"/>
    <property type="match status" value="2"/>
</dbReference>
<dbReference type="STRING" id="43265.A0A545WAS8"/>
<evidence type="ECO:0000313" key="17">
    <source>
        <dbReference type="Proteomes" id="UP000315783"/>
    </source>
</evidence>
<dbReference type="GO" id="GO:0140359">
    <property type="term" value="F:ABC-type transporter activity"/>
    <property type="evidence" value="ECO:0007669"/>
    <property type="project" value="InterPro"/>
</dbReference>
<feature type="transmembrane region" description="Helical" evidence="13">
    <location>
        <begin position="740"/>
        <end position="761"/>
    </location>
</feature>
<accession>A0A545WAS8</accession>
<protein>
    <submittedName>
        <fullName evidence="16">Spermidine/putrescine import ATP-binding protein potA</fullName>
    </submittedName>
</protein>
<evidence type="ECO:0000256" key="11">
    <source>
        <dbReference type="ARBA" id="ARBA00023180"/>
    </source>
</evidence>
<keyword evidence="10 13" id="KW-0472">Membrane</keyword>
<evidence type="ECO:0000256" key="5">
    <source>
        <dbReference type="ARBA" id="ARBA00022692"/>
    </source>
</evidence>
<name>A0A545WAS8_9HYPO</name>
<reference evidence="16 17" key="1">
    <citation type="journal article" date="2019" name="Appl. Microbiol. Biotechnol.">
        <title>Genome sequence of Isaria javanica and comparative genome analysis insights into family S53 peptidase evolution in fungal entomopathogens.</title>
        <authorList>
            <person name="Lin R."/>
            <person name="Zhang X."/>
            <person name="Xin B."/>
            <person name="Zou M."/>
            <person name="Gao Y."/>
            <person name="Qin F."/>
            <person name="Hu Q."/>
            <person name="Xie B."/>
            <person name="Cheng X."/>
        </authorList>
    </citation>
    <scope>NUCLEOTIDE SEQUENCE [LARGE SCALE GENOMIC DNA]</scope>
    <source>
        <strain evidence="16 17">IJ1G</strain>
    </source>
</reference>
<evidence type="ECO:0000256" key="7">
    <source>
        <dbReference type="ARBA" id="ARBA00022741"/>
    </source>
</evidence>
<evidence type="ECO:0000256" key="6">
    <source>
        <dbReference type="ARBA" id="ARBA00022737"/>
    </source>
</evidence>
<evidence type="ECO:0000256" key="3">
    <source>
        <dbReference type="ARBA" id="ARBA00022448"/>
    </source>
</evidence>
<dbReference type="CDD" id="cd18579">
    <property type="entry name" value="ABC_6TM_ABCC_D1"/>
    <property type="match status" value="1"/>
</dbReference>
<dbReference type="GO" id="GO:0005886">
    <property type="term" value="C:plasma membrane"/>
    <property type="evidence" value="ECO:0007669"/>
    <property type="project" value="UniProtKB-SubCell"/>
</dbReference>
<feature type="domain" description="ABC transporter" evidence="14">
    <location>
        <begin position="411"/>
        <end position="636"/>
    </location>
</feature>
<dbReference type="Proteomes" id="UP000315783">
    <property type="component" value="Unassembled WGS sequence"/>
</dbReference>
<dbReference type="SUPFAM" id="SSF52540">
    <property type="entry name" value="P-loop containing nucleoside triphosphate hydrolases"/>
    <property type="match status" value="2"/>
</dbReference>
<feature type="domain" description="ABC transmembrane type-1" evidence="15">
    <location>
        <begin position="99"/>
        <end position="371"/>
    </location>
</feature>
<dbReference type="Pfam" id="PF00664">
    <property type="entry name" value="ABC_membrane"/>
    <property type="match status" value="2"/>
</dbReference>
<feature type="transmembrane region" description="Helical" evidence="13">
    <location>
        <begin position="836"/>
        <end position="853"/>
    </location>
</feature>
<keyword evidence="3" id="KW-0813">Transport</keyword>
<sequence length="1285" mass="139283">MVALLSRLFGKPAPEHAYTPIEENDAAAYSKDATKAPSLFFVSPAQLWIGSLIARVNKAGEIEQDWLPRFRRDATALRALFEPLRGGEGGGVWPFLMQFEIGGMLLLGALLEVASFTASLGAPLILHSFLQTPSSVPLAWALVAATMLATLCGRAKDQVCRVHAAWIECMLRGVIFEKSLGLSPTARAVHPAAKIINVNAVDVGFLTNYVLKIHDVWSAPLQILGIGVLTVFVMGWTSCVGFALVCVIFVSQTTLGKRLGKSIGGYIAHNDRRIGFLRDMLNNIKSVKASAMEDVFQDKITSARNDELGVLRYYLTTSFAMFTAINQTTPYLAACAAFLTYAMTGKTLTAEVVFPCLAYFQLLYQPVTLASLALSRQFSVKPSVGRVRELLTASESRINTGDAHEESSAAVAFDSATFNWPCDGNNTPASLDVGSLDIPRGKTTTVIGANGSGKTSFLQSILGEMIPSKGTCVVNGSVAYCSQDPWIISGDLSDNIVFNSARGFDRQRYQRVVRACGLDKDFSTLPGGIEHAVVGEAGTNLSGGQRSRVSVARALYSDADIMLLDDPLSALDAHVRSDLFGAIHASGKTVVLVTLHTSYVSQVDHVIVVDSNKMRWSGSRSDFFLQDWVSDYIRHENEDQEPSETAPAAKPTPLQPTVEESPASADDGPLDSFWQEEERARGAVRLSVFDFYIRQSGGAAHALAVALMTCLLTAAKVVSQYWFVWWIADTFGLAQGQYMGIFLGLTLLQGLVTAAVGVTLVGSSLRAARRVHERILGNLVGAPLWFFQQNPTGRILNRMSRDLDSMDSRLMNAIDGLLAAGTTMLASVAIVASSGIYLFAAVVPFLVIVGWCLQRFRVTAREVQRLDSVLQSPALSIVSESLRAPSSARAFGAIPFLVHRHGRAIDRLASSKICRSSLDTWVTFRSEMAAATVLLVLAQLTVHGVIPHVSASLALGTATTLARNVYLLAWAATDLEIQLNSVERLQIYHDGIPREDRRDPRADEDGQEPELERWPENNAIHIDKAHLKYKTRKTPALDNVNLKISQGQKVGLVGRTGSGKSTLLSAIARLVDINDGTITVGSVNTSKIPPRHLRRSVITLPQESLIFQGTLRENLDPYARRTDGEIWAALDATQMSGVLRGKYGDAALVQPLSPDGGADLSAGQRQLVCAARVLLERPPVLLVDEASANVDFSSDDALQRAWQALPASTTMITIAHRASSLAWMDRVLVMDGGRLVEDGKPLELLSGPDDSSSYYRTAIAKDGPKAVQSARQMALEWDSKRSNRG</sequence>
<feature type="transmembrane region" description="Helical" evidence="13">
    <location>
        <begin position="702"/>
        <end position="728"/>
    </location>
</feature>
<keyword evidence="8 16" id="KW-0067">ATP-binding</keyword>
<dbReference type="InterPro" id="IPR044726">
    <property type="entry name" value="ABCC_6TM_D2"/>
</dbReference>
<dbReference type="EMBL" id="SPUK01000002">
    <property type="protein sequence ID" value="TQV99275.1"/>
    <property type="molecule type" value="Genomic_DNA"/>
</dbReference>
<dbReference type="InterPro" id="IPR027417">
    <property type="entry name" value="P-loop_NTPase"/>
</dbReference>
<dbReference type="GO" id="GO:0005737">
    <property type="term" value="C:cytoplasm"/>
    <property type="evidence" value="ECO:0007669"/>
    <property type="project" value="UniProtKB-ARBA"/>
</dbReference>
<evidence type="ECO:0000256" key="9">
    <source>
        <dbReference type="ARBA" id="ARBA00022989"/>
    </source>
</evidence>
<dbReference type="FunFam" id="1.20.1560.10:FF:000013">
    <property type="entry name" value="ABC transporter C family member 2"/>
    <property type="match status" value="1"/>
</dbReference>
<dbReference type="InterPro" id="IPR017871">
    <property type="entry name" value="ABC_transporter-like_CS"/>
</dbReference>
<dbReference type="CDD" id="cd03250">
    <property type="entry name" value="ABCC_MRP_domain1"/>
    <property type="match status" value="1"/>
</dbReference>
<evidence type="ECO:0000256" key="1">
    <source>
        <dbReference type="ARBA" id="ARBA00004651"/>
    </source>
</evidence>
<dbReference type="PROSITE" id="PS50929">
    <property type="entry name" value="ABC_TM1F"/>
    <property type="match status" value="2"/>
</dbReference>
<dbReference type="SMART" id="SM00382">
    <property type="entry name" value="AAA"/>
    <property type="match status" value="2"/>
</dbReference>
<keyword evidence="17" id="KW-1185">Reference proteome</keyword>
<evidence type="ECO:0000259" key="14">
    <source>
        <dbReference type="PROSITE" id="PS50893"/>
    </source>
</evidence>
<keyword evidence="7" id="KW-0547">Nucleotide-binding</keyword>
<dbReference type="SUPFAM" id="SSF90123">
    <property type="entry name" value="ABC transporter transmembrane region"/>
    <property type="match status" value="2"/>
</dbReference>
<evidence type="ECO:0000256" key="4">
    <source>
        <dbReference type="ARBA" id="ARBA00022475"/>
    </source>
</evidence>
<evidence type="ECO:0000259" key="15">
    <source>
        <dbReference type="PROSITE" id="PS50929"/>
    </source>
</evidence>
<dbReference type="Gene3D" id="3.40.50.300">
    <property type="entry name" value="P-loop containing nucleotide triphosphate hydrolases"/>
    <property type="match status" value="2"/>
</dbReference>
<dbReference type="InterPro" id="IPR003593">
    <property type="entry name" value="AAA+_ATPase"/>
</dbReference>
<dbReference type="GO" id="GO:0016887">
    <property type="term" value="F:ATP hydrolysis activity"/>
    <property type="evidence" value="ECO:0007669"/>
    <property type="project" value="InterPro"/>
</dbReference>
<evidence type="ECO:0000256" key="2">
    <source>
        <dbReference type="ARBA" id="ARBA00009726"/>
    </source>
</evidence>
<evidence type="ECO:0000256" key="12">
    <source>
        <dbReference type="SAM" id="MobiDB-lite"/>
    </source>
</evidence>
<keyword evidence="5 13" id="KW-0812">Transmembrane</keyword>
<feature type="domain" description="ABC transporter" evidence="14">
    <location>
        <begin position="1020"/>
        <end position="1257"/>
    </location>
</feature>
<dbReference type="FunFam" id="3.40.50.300:FF:002145">
    <property type="entry name" value="ABC transporter (MsbA subfamily)"/>
    <property type="match status" value="1"/>
</dbReference>